<dbReference type="InterPro" id="IPR000385">
    <property type="entry name" value="MoaA_NifB_PqqE_Fe-S-bd_CS"/>
</dbReference>
<dbReference type="GO" id="GO:0051539">
    <property type="term" value="F:4 iron, 4 sulfur cluster binding"/>
    <property type="evidence" value="ECO:0007669"/>
    <property type="project" value="UniProtKB-KW"/>
</dbReference>
<keyword evidence="3" id="KW-0949">S-adenosyl-L-methionine</keyword>
<dbReference type="Gene3D" id="3.20.20.70">
    <property type="entry name" value="Aldolase class I"/>
    <property type="match status" value="1"/>
</dbReference>
<dbReference type="EMBL" id="MGDD01000006">
    <property type="protein sequence ID" value="OGL50171.1"/>
    <property type="molecule type" value="Genomic_DNA"/>
</dbReference>
<dbReference type="GO" id="GO:0046872">
    <property type="term" value="F:metal ion binding"/>
    <property type="evidence" value="ECO:0007669"/>
    <property type="project" value="UniProtKB-KW"/>
</dbReference>
<comment type="cofactor">
    <cofactor evidence="1">
        <name>[4Fe-4S] cluster</name>
        <dbReference type="ChEBI" id="CHEBI:49883"/>
    </cofactor>
</comment>
<evidence type="ECO:0000256" key="1">
    <source>
        <dbReference type="ARBA" id="ARBA00001966"/>
    </source>
</evidence>
<evidence type="ECO:0000256" key="5">
    <source>
        <dbReference type="ARBA" id="ARBA00023004"/>
    </source>
</evidence>
<dbReference type="SMART" id="SM00729">
    <property type="entry name" value="Elp3"/>
    <property type="match status" value="1"/>
</dbReference>
<dbReference type="Pfam" id="PF04055">
    <property type="entry name" value="Radical_SAM"/>
    <property type="match status" value="1"/>
</dbReference>
<feature type="domain" description="Radical SAM core" evidence="7">
    <location>
        <begin position="17"/>
        <end position="240"/>
    </location>
</feature>
<evidence type="ECO:0000256" key="2">
    <source>
        <dbReference type="ARBA" id="ARBA00022485"/>
    </source>
</evidence>
<dbReference type="SFLD" id="SFLDG01067">
    <property type="entry name" value="SPASM/twitch_domain_containing"/>
    <property type="match status" value="1"/>
</dbReference>
<evidence type="ECO:0000256" key="3">
    <source>
        <dbReference type="ARBA" id="ARBA00022691"/>
    </source>
</evidence>
<gene>
    <name evidence="8" type="ORF">A2161_10995</name>
</gene>
<proteinExistence type="predicted"/>
<dbReference type="PROSITE" id="PS51918">
    <property type="entry name" value="RADICAL_SAM"/>
    <property type="match status" value="1"/>
</dbReference>
<dbReference type="InterPro" id="IPR007197">
    <property type="entry name" value="rSAM"/>
</dbReference>
<reference evidence="8 9" key="1">
    <citation type="journal article" date="2016" name="Nat. Commun.">
        <title>Thousands of microbial genomes shed light on interconnected biogeochemical processes in an aquifer system.</title>
        <authorList>
            <person name="Anantharaman K."/>
            <person name="Brown C.T."/>
            <person name="Hug L.A."/>
            <person name="Sharon I."/>
            <person name="Castelle C.J."/>
            <person name="Probst A.J."/>
            <person name="Thomas B.C."/>
            <person name="Singh A."/>
            <person name="Wilkins M.J."/>
            <person name="Karaoz U."/>
            <person name="Brodie E.L."/>
            <person name="Williams K.H."/>
            <person name="Hubbard S.S."/>
            <person name="Banfield J.F."/>
        </authorList>
    </citation>
    <scope>NUCLEOTIDE SEQUENCE [LARGE SCALE GENOMIC DNA]</scope>
</reference>
<organism evidence="8 9">
    <name type="scientific">Candidatus Schekmanbacteria bacterium RBG_13_48_7</name>
    <dbReference type="NCBI Taxonomy" id="1817878"/>
    <lineage>
        <taxon>Bacteria</taxon>
        <taxon>Candidatus Schekmaniibacteriota</taxon>
    </lineage>
</organism>
<dbReference type="GO" id="GO:0003824">
    <property type="term" value="F:catalytic activity"/>
    <property type="evidence" value="ECO:0007669"/>
    <property type="project" value="InterPro"/>
</dbReference>
<keyword evidence="6" id="KW-0411">Iron-sulfur</keyword>
<keyword evidence="4" id="KW-0479">Metal-binding</keyword>
<dbReference type="InterPro" id="IPR034391">
    <property type="entry name" value="AdoMet-like_SPASM_containing"/>
</dbReference>
<dbReference type="GO" id="GO:0032324">
    <property type="term" value="P:molybdopterin cofactor biosynthetic process"/>
    <property type="evidence" value="ECO:0007669"/>
    <property type="project" value="UniProtKB-ARBA"/>
</dbReference>
<dbReference type="InterPro" id="IPR050377">
    <property type="entry name" value="Radical_SAM_PqqE_MftC-like"/>
</dbReference>
<evidence type="ECO:0000313" key="8">
    <source>
        <dbReference type="EMBL" id="OGL50171.1"/>
    </source>
</evidence>
<dbReference type="SFLD" id="SFLDG01387">
    <property type="entry name" value="BtrN-like_SPASM_domain_contain"/>
    <property type="match status" value="1"/>
</dbReference>
<dbReference type="Pfam" id="PF13186">
    <property type="entry name" value="SPASM"/>
    <property type="match status" value="1"/>
</dbReference>
<keyword evidence="5" id="KW-0408">Iron</keyword>
<keyword evidence="2" id="KW-0004">4Fe-4S</keyword>
<dbReference type="InterPro" id="IPR058240">
    <property type="entry name" value="rSAM_sf"/>
</dbReference>
<name>A0A1F7S8Y8_9BACT</name>
<dbReference type="InterPro" id="IPR006638">
    <property type="entry name" value="Elp3/MiaA/NifB-like_rSAM"/>
</dbReference>
<protein>
    <recommendedName>
        <fullName evidence="7">Radical SAM core domain-containing protein</fullName>
    </recommendedName>
</protein>
<dbReference type="InterPro" id="IPR013785">
    <property type="entry name" value="Aldolase_TIM"/>
</dbReference>
<dbReference type="CDD" id="cd21109">
    <property type="entry name" value="SPASM"/>
    <property type="match status" value="1"/>
</dbReference>
<dbReference type="SFLD" id="SFLDS00029">
    <property type="entry name" value="Radical_SAM"/>
    <property type="match status" value="1"/>
</dbReference>
<comment type="caution">
    <text evidence="8">The sequence shown here is derived from an EMBL/GenBank/DDBJ whole genome shotgun (WGS) entry which is preliminary data.</text>
</comment>
<dbReference type="AlphaFoldDB" id="A0A1F7S8Y8"/>
<dbReference type="Proteomes" id="UP000179266">
    <property type="component" value="Unassembled WGS sequence"/>
</dbReference>
<dbReference type="CDD" id="cd01335">
    <property type="entry name" value="Radical_SAM"/>
    <property type="match status" value="1"/>
</dbReference>
<evidence type="ECO:0000259" key="7">
    <source>
        <dbReference type="PROSITE" id="PS51918"/>
    </source>
</evidence>
<evidence type="ECO:0000256" key="6">
    <source>
        <dbReference type="ARBA" id="ARBA00023014"/>
    </source>
</evidence>
<evidence type="ECO:0000256" key="4">
    <source>
        <dbReference type="ARBA" id="ARBA00022723"/>
    </source>
</evidence>
<evidence type="ECO:0000313" key="9">
    <source>
        <dbReference type="Proteomes" id="UP000179266"/>
    </source>
</evidence>
<dbReference type="PANTHER" id="PTHR11228:SF34">
    <property type="entry name" value="TUNGSTEN-CONTAINING ALDEHYDE FERREDOXIN OXIDOREDUCTASE COFACTOR MODIFYING PROTEIN"/>
    <property type="match status" value="1"/>
</dbReference>
<dbReference type="InterPro" id="IPR023885">
    <property type="entry name" value="4Fe4S-binding_SPASM_dom"/>
</dbReference>
<dbReference type="PROSITE" id="PS01305">
    <property type="entry name" value="MOAA_NIFB_PQQE"/>
    <property type="match status" value="1"/>
</dbReference>
<dbReference type="SUPFAM" id="SSF102114">
    <property type="entry name" value="Radical SAM enzymes"/>
    <property type="match status" value="1"/>
</dbReference>
<accession>A0A1F7S8Y8</accession>
<sequence>MTNTLQILMKKFLEEKVPYPRTLNLELTTRCNLRCIMCPKTLGKTESIPDGDIDENVYNVVERDVLPHVRQLVLSFVGEPLLQKKYLFRLLENCFNRRIAVSLVTNGLLLDHDTAELLVEKKVLELNVSVDASDENIYRQIRGGNFQTVVNNLITLKELKLHKNVAEPYLKLSFVAMKRNISGLEHFVELAASVGAREVVVQSLHVHEGIEDQEIKISQKKGDLIYFNKAQESARKLNINISFSPDLVLTHPEFHVFKPDYEDFICRLPWTTIYVDRFGNVRPCCGLPPLGNLVGKSFDEIWFGESFQNFRRKLVLEDSGFCPGCSEGSAKSPLKISHSLNLRAPHQLGNGWYHCETENQQDYRWTSDKASFYIKPNGSKIFLMEYRGFKKEGILPFSRLCLGEKTLGILDHSNEIVEMNFDIQNEEILRFDLETSKPEIPWCTDLNYPDPRLLGLKVSFAGFVQPYNFFNQVNIIHVELPNFTIQSDNQYPVRIYWKKTGKTDENLFIFLHFVHESVMKFKRFIPFLSRNYSWFRQRFFQFDHILEANGEENNHTIKNVFNFKVPENQKKGSYNVFIGCWYPYSSRQRLKTVDKNSTNYVPISSIELV</sequence>
<dbReference type="PANTHER" id="PTHR11228">
    <property type="entry name" value="RADICAL SAM DOMAIN PROTEIN"/>
    <property type="match status" value="1"/>
</dbReference>